<gene>
    <name evidence="2" type="ORF">GCM10009550_59420</name>
</gene>
<proteinExistence type="predicted"/>
<evidence type="ECO:0000313" key="2">
    <source>
        <dbReference type="EMBL" id="GAA0963562.1"/>
    </source>
</evidence>
<keyword evidence="3" id="KW-1185">Reference proteome</keyword>
<feature type="region of interest" description="Disordered" evidence="1">
    <location>
        <begin position="1"/>
        <end position="21"/>
    </location>
</feature>
<comment type="caution">
    <text evidence="2">The sequence shown here is derived from an EMBL/GenBank/DDBJ whole genome shotgun (WGS) entry which is preliminary data.</text>
</comment>
<accession>A0ABN1RTP2</accession>
<organism evidence="2 3">
    <name type="scientific">Actinocorallia libanotica</name>
    <dbReference type="NCBI Taxonomy" id="46162"/>
    <lineage>
        <taxon>Bacteria</taxon>
        <taxon>Bacillati</taxon>
        <taxon>Actinomycetota</taxon>
        <taxon>Actinomycetes</taxon>
        <taxon>Streptosporangiales</taxon>
        <taxon>Thermomonosporaceae</taxon>
        <taxon>Actinocorallia</taxon>
    </lineage>
</organism>
<dbReference type="Proteomes" id="UP001500665">
    <property type="component" value="Unassembled WGS sequence"/>
</dbReference>
<name>A0ABN1RTP2_9ACTN</name>
<evidence type="ECO:0000256" key="1">
    <source>
        <dbReference type="SAM" id="MobiDB-lite"/>
    </source>
</evidence>
<reference evidence="2 3" key="1">
    <citation type="journal article" date="2019" name="Int. J. Syst. Evol. Microbiol.">
        <title>The Global Catalogue of Microorganisms (GCM) 10K type strain sequencing project: providing services to taxonomists for standard genome sequencing and annotation.</title>
        <authorList>
            <consortium name="The Broad Institute Genomics Platform"/>
            <consortium name="The Broad Institute Genome Sequencing Center for Infectious Disease"/>
            <person name="Wu L."/>
            <person name="Ma J."/>
        </authorList>
    </citation>
    <scope>NUCLEOTIDE SEQUENCE [LARGE SCALE GENOMIC DNA]</scope>
    <source>
        <strain evidence="2 3">JCM 10696</strain>
    </source>
</reference>
<dbReference type="EMBL" id="BAAAHH010000030">
    <property type="protein sequence ID" value="GAA0963562.1"/>
    <property type="molecule type" value="Genomic_DNA"/>
</dbReference>
<dbReference type="Pfam" id="PF20242">
    <property type="entry name" value="Emfourin"/>
    <property type="match status" value="1"/>
</dbReference>
<protein>
    <submittedName>
        <fullName evidence="2">Uncharacterized protein</fullName>
    </submittedName>
</protein>
<evidence type="ECO:0000313" key="3">
    <source>
        <dbReference type="Proteomes" id="UP001500665"/>
    </source>
</evidence>
<dbReference type="InterPro" id="IPR049457">
    <property type="entry name" value="Emfourin"/>
</dbReference>
<sequence length="81" mass="8839">MVRSGGFAGIERRAEADTAEDPALAALVSRSGLEADPPGRERRGGGDRFVYEIDLGGRRMTVGESQLTEPLRELVGHLFRR</sequence>